<dbReference type="RefSeq" id="WP_337309231.1">
    <property type="nucleotide sequence ID" value="NZ_JAEKNS010000033.1"/>
</dbReference>
<evidence type="ECO:0000256" key="4">
    <source>
        <dbReference type="ARBA" id="ARBA00022989"/>
    </source>
</evidence>
<evidence type="ECO:0000256" key="2">
    <source>
        <dbReference type="ARBA" id="ARBA00009142"/>
    </source>
</evidence>
<accession>A0A934K0N6</accession>
<comment type="similarity">
    <text evidence="2 6">Belongs to the 4-toluene sulfonate uptake permease (TSUP) (TC 2.A.102) family.</text>
</comment>
<dbReference type="PANTHER" id="PTHR43701:SF2">
    <property type="entry name" value="MEMBRANE TRANSPORTER PROTEIN YJNA-RELATED"/>
    <property type="match status" value="1"/>
</dbReference>
<dbReference type="EMBL" id="JAEKNS010000033">
    <property type="protein sequence ID" value="MBJ7593700.1"/>
    <property type="molecule type" value="Genomic_DNA"/>
</dbReference>
<reference evidence="7 8" key="1">
    <citation type="submission" date="2020-10" db="EMBL/GenBank/DDBJ databases">
        <title>Ca. Dormibacterota MAGs.</title>
        <authorList>
            <person name="Montgomery K."/>
        </authorList>
    </citation>
    <scope>NUCLEOTIDE SEQUENCE [LARGE SCALE GENOMIC DNA]</scope>
    <source>
        <strain evidence="7">SC8812_S17_18</strain>
    </source>
</reference>
<evidence type="ECO:0000313" key="7">
    <source>
        <dbReference type="EMBL" id="MBJ7593700.1"/>
    </source>
</evidence>
<feature type="transmembrane region" description="Helical" evidence="6">
    <location>
        <begin position="69"/>
        <end position="90"/>
    </location>
</feature>
<evidence type="ECO:0000313" key="8">
    <source>
        <dbReference type="Proteomes" id="UP000606991"/>
    </source>
</evidence>
<evidence type="ECO:0000256" key="5">
    <source>
        <dbReference type="ARBA" id="ARBA00023136"/>
    </source>
</evidence>
<protein>
    <recommendedName>
        <fullName evidence="6">Probable membrane transporter protein</fullName>
    </recommendedName>
</protein>
<sequence length="143" mass="14744">MHHRPGARLTDRGGTTYRYSVRTRRGVAYSVGVGFISSFLGIGGGVIHVPLLVRALGFPVHVATATSHFVLANMAAVGTVTHIAAGSFAGGTGIHRAIALSLGVVGGAQVGAWLSQRTKSVIIQRLLAVALVGLALRLLVTVL</sequence>
<dbReference type="PANTHER" id="PTHR43701">
    <property type="entry name" value="MEMBRANE TRANSPORTER PROTEIN MJ0441-RELATED"/>
    <property type="match status" value="1"/>
</dbReference>
<feature type="transmembrane region" description="Helical" evidence="6">
    <location>
        <begin position="97"/>
        <end position="116"/>
    </location>
</feature>
<comment type="subcellular location">
    <subcellularLocation>
        <location evidence="6">Cell membrane</location>
        <topology evidence="6">Multi-pass membrane protein</topology>
    </subcellularLocation>
    <subcellularLocation>
        <location evidence="1">Membrane</location>
        <topology evidence="1">Multi-pass membrane protein</topology>
    </subcellularLocation>
</comment>
<dbReference type="InterPro" id="IPR051598">
    <property type="entry name" value="TSUP/Inactive_protease-like"/>
</dbReference>
<feature type="transmembrane region" description="Helical" evidence="6">
    <location>
        <begin position="27"/>
        <end position="49"/>
    </location>
</feature>
<dbReference type="AlphaFoldDB" id="A0A934K0N6"/>
<name>A0A934K0N6_9BACT</name>
<gene>
    <name evidence="7" type="ORF">JF886_02370</name>
</gene>
<dbReference type="InterPro" id="IPR002781">
    <property type="entry name" value="TM_pro_TauE-like"/>
</dbReference>
<organism evidence="7 8">
    <name type="scientific">Candidatus Aeolococcus gillhamiae</name>
    <dbReference type="NCBI Taxonomy" id="3127015"/>
    <lineage>
        <taxon>Bacteria</taxon>
        <taxon>Bacillati</taxon>
        <taxon>Candidatus Dormiibacterota</taxon>
        <taxon>Candidatus Dormibacteria</taxon>
        <taxon>Candidatus Aeolococcales</taxon>
        <taxon>Candidatus Aeolococcaceae</taxon>
        <taxon>Candidatus Aeolococcus</taxon>
    </lineage>
</organism>
<evidence type="ECO:0000256" key="6">
    <source>
        <dbReference type="RuleBase" id="RU363041"/>
    </source>
</evidence>
<keyword evidence="3 6" id="KW-0812">Transmembrane</keyword>
<feature type="transmembrane region" description="Helical" evidence="6">
    <location>
        <begin position="122"/>
        <end position="140"/>
    </location>
</feature>
<comment type="caution">
    <text evidence="7">The sequence shown here is derived from an EMBL/GenBank/DDBJ whole genome shotgun (WGS) entry which is preliminary data.</text>
</comment>
<evidence type="ECO:0000256" key="3">
    <source>
        <dbReference type="ARBA" id="ARBA00022692"/>
    </source>
</evidence>
<keyword evidence="4 6" id="KW-1133">Transmembrane helix</keyword>
<dbReference type="GO" id="GO:0005886">
    <property type="term" value="C:plasma membrane"/>
    <property type="evidence" value="ECO:0007669"/>
    <property type="project" value="UniProtKB-SubCell"/>
</dbReference>
<keyword evidence="6" id="KW-1003">Cell membrane</keyword>
<evidence type="ECO:0000256" key="1">
    <source>
        <dbReference type="ARBA" id="ARBA00004141"/>
    </source>
</evidence>
<dbReference type="Pfam" id="PF01925">
    <property type="entry name" value="TauE"/>
    <property type="match status" value="1"/>
</dbReference>
<proteinExistence type="inferred from homology"/>
<dbReference type="Proteomes" id="UP000606991">
    <property type="component" value="Unassembled WGS sequence"/>
</dbReference>
<keyword evidence="5 6" id="KW-0472">Membrane</keyword>